<name>A0A4R3VUJ6_9SPHI</name>
<reference evidence="1 2" key="1">
    <citation type="submission" date="2019-03" db="EMBL/GenBank/DDBJ databases">
        <title>Genomic Encyclopedia of Type Strains, Phase IV (KMG-IV): sequencing the most valuable type-strain genomes for metagenomic binning, comparative biology and taxonomic classification.</title>
        <authorList>
            <person name="Goeker M."/>
        </authorList>
    </citation>
    <scope>NUCLEOTIDE SEQUENCE [LARGE SCALE GENOMIC DNA]</scope>
    <source>
        <strain evidence="1 2">DSM 22362</strain>
    </source>
</reference>
<organism evidence="1 2">
    <name type="scientific">Sphingobacterium alimentarium</name>
    <dbReference type="NCBI Taxonomy" id="797292"/>
    <lineage>
        <taxon>Bacteria</taxon>
        <taxon>Pseudomonadati</taxon>
        <taxon>Bacteroidota</taxon>
        <taxon>Sphingobacteriia</taxon>
        <taxon>Sphingobacteriales</taxon>
        <taxon>Sphingobacteriaceae</taxon>
        <taxon>Sphingobacterium</taxon>
    </lineage>
</organism>
<sequence>MRIYSFLEKTQMTLISLKKPIPYIAKKTCFCRNKELLPP</sequence>
<gene>
    <name evidence="1" type="ORF">EDC17_104916</name>
</gene>
<accession>A0A4R3VUJ6</accession>
<dbReference type="Proteomes" id="UP000295197">
    <property type="component" value="Unassembled WGS sequence"/>
</dbReference>
<evidence type="ECO:0000313" key="2">
    <source>
        <dbReference type="Proteomes" id="UP000295197"/>
    </source>
</evidence>
<protein>
    <submittedName>
        <fullName evidence="1">Uncharacterized protein</fullName>
    </submittedName>
</protein>
<evidence type="ECO:0000313" key="1">
    <source>
        <dbReference type="EMBL" id="TCV08030.1"/>
    </source>
</evidence>
<comment type="caution">
    <text evidence="1">The sequence shown here is derived from an EMBL/GenBank/DDBJ whole genome shotgun (WGS) entry which is preliminary data.</text>
</comment>
<dbReference type="AlphaFoldDB" id="A0A4R3VUJ6"/>
<keyword evidence="2" id="KW-1185">Reference proteome</keyword>
<proteinExistence type="predicted"/>
<dbReference type="EMBL" id="SMBZ01000049">
    <property type="protein sequence ID" value="TCV08030.1"/>
    <property type="molecule type" value="Genomic_DNA"/>
</dbReference>